<keyword evidence="4 9" id="KW-0456">Lyase</keyword>
<keyword evidence="12" id="KW-1185">Reference proteome</keyword>
<evidence type="ECO:0000256" key="3">
    <source>
        <dbReference type="ARBA" id="ARBA00013109"/>
    </source>
</evidence>
<evidence type="ECO:0000256" key="8">
    <source>
        <dbReference type="ARBA" id="ARBA00048617"/>
    </source>
</evidence>
<name>A0ABY9TJ93_9GAMM</name>
<evidence type="ECO:0000256" key="2">
    <source>
        <dbReference type="ARBA" id="ARBA00008133"/>
    </source>
</evidence>
<dbReference type="PANTHER" id="PTHR38042">
    <property type="entry name" value="UROPORPHYRINOGEN-III SYNTHASE, CHLOROPLASTIC"/>
    <property type="match status" value="1"/>
</dbReference>
<evidence type="ECO:0000256" key="7">
    <source>
        <dbReference type="ARBA" id="ARBA00040167"/>
    </source>
</evidence>
<evidence type="ECO:0000256" key="5">
    <source>
        <dbReference type="ARBA" id="ARBA00023244"/>
    </source>
</evidence>
<dbReference type="InterPro" id="IPR039793">
    <property type="entry name" value="UROS/Hem4"/>
</dbReference>
<dbReference type="Pfam" id="PF02602">
    <property type="entry name" value="HEM4"/>
    <property type="match status" value="1"/>
</dbReference>
<dbReference type="EMBL" id="CP134146">
    <property type="protein sequence ID" value="WNC68913.1"/>
    <property type="molecule type" value="Genomic_DNA"/>
</dbReference>
<reference evidence="12" key="1">
    <citation type="submission" date="2023-09" db="EMBL/GenBank/DDBJ databases">
        <authorList>
            <person name="Zhang C."/>
        </authorList>
    </citation>
    <scope>NUCLEOTIDE SEQUENCE [LARGE SCALE GENOMIC DNA]</scope>
    <source>
        <strain evidence="12">SQ345</strain>
    </source>
</reference>
<proteinExistence type="inferred from homology"/>
<comment type="similarity">
    <text evidence="2 9">Belongs to the uroporphyrinogen-III synthase family.</text>
</comment>
<dbReference type="SUPFAM" id="SSF69618">
    <property type="entry name" value="HemD-like"/>
    <property type="match status" value="1"/>
</dbReference>
<evidence type="ECO:0000259" key="10">
    <source>
        <dbReference type="Pfam" id="PF02602"/>
    </source>
</evidence>
<comment type="pathway">
    <text evidence="1 9">Porphyrin-containing compound metabolism; protoporphyrin-IX biosynthesis; coproporphyrinogen-III from 5-aminolevulinate: step 3/4.</text>
</comment>
<dbReference type="InterPro" id="IPR003754">
    <property type="entry name" value="4pyrrol_synth_uPrphyn_synth"/>
</dbReference>
<sequence>MSNNKLNVLLTRPLNKSQQLAKVIAPIVSNIEITPLFAYQSGEQQPSLKQQLSNLNPEFIIFISPAAANFALQVTDFSEQLKNTTFIAVGQASANILIAHDIKNVIVPELETSEGLLALSELQNIANKQVLIIRGNGGRELLKQQLELKQAKVAYNEVYKRQWITLTAKQTIDKWRKDEINCIVITSSELLEKTLSLITDMNWAKSCHWIVASARIAEQANAHGLIKVINAQGASHQHIYKAMTALI</sequence>
<dbReference type="GO" id="GO:0004852">
    <property type="term" value="F:uroporphyrinogen-III synthase activity"/>
    <property type="evidence" value="ECO:0007669"/>
    <property type="project" value="UniProtKB-EC"/>
</dbReference>
<dbReference type="EC" id="4.2.1.75" evidence="3 9"/>
<evidence type="ECO:0000256" key="9">
    <source>
        <dbReference type="RuleBase" id="RU366031"/>
    </source>
</evidence>
<protein>
    <recommendedName>
        <fullName evidence="7 9">Uroporphyrinogen-III synthase</fullName>
        <ecNumber evidence="3 9">4.2.1.75</ecNumber>
    </recommendedName>
</protein>
<evidence type="ECO:0000256" key="6">
    <source>
        <dbReference type="ARBA" id="ARBA00037589"/>
    </source>
</evidence>
<dbReference type="Gene3D" id="3.40.50.10090">
    <property type="match status" value="2"/>
</dbReference>
<dbReference type="CDD" id="cd06578">
    <property type="entry name" value="HemD"/>
    <property type="match status" value="1"/>
</dbReference>
<dbReference type="RefSeq" id="WP_348388067.1">
    <property type="nucleotide sequence ID" value="NZ_CP134146.1"/>
</dbReference>
<dbReference type="Proteomes" id="UP001248581">
    <property type="component" value="Chromosome"/>
</dbReference>
<feature type="domain" description="Tetrapyrrole biosynthesis uroporphyrinogen III synthase" evidence="10">
    <location>
        <begin position="34"/>
        <end position="236"/>
    </location>
</feature>
<keyword evidence="5 9" id="KW-0627">Porphyrin biosynthesis</keyword>
<comment type="function">
    <text evidence="6 9">Catalyzes cyclization of the linear tetrapyrrole, hydroxymethylbilane, to the macrocyclic uroporphyrinogen III.</text>
</comment>
<accession>A0ABY9TJ93</accession>
<evidence type="ECO:0000313" key="11">
    <source>
        <dbReference type="EMBL" id="WNC68913.1"/>
    </source>
</evidence>
<dbReference type="InterPro" id="IPR036108">
    <property type="entry name" value="4pyrrol_syn_uPrphyn_synt_sf"/>
</dbReference>
<organism evidence="11 12">
    <name type="scientific">Thalassotalea nanhaiensis</name>
    <dbReference type="NCBI Taxonomy" id="3065648"/>
    <lineage>
        <taxon>Bacteria</taxon>
        <taxon>Pseudomonadati</taxon>
        <taxon>Pseudomonadota</taxon>
        <taxon>Gammaproteobacteria</taxon>
        <taxon>Alteromonadales</taxon>
        <taxon>Colwelliaceae</taxon>
        <taxon>Thalassotalea</taxon>
    </lineage>
</organism>
<evidence type="ECO:0000256" key="4">
    <source>
        <dbReference type="ARBA" id="ARBA00023239"/>
    </source>
</evidence>
<evidence type="ECO:0000256" key="1">
    <source>
        <dbReference type="ARBA" id="ARBA00004772"/>
    </source>
</evidence>
<gene>
    <name evidence="11" type="ORF">RI845_01870</name>
</gene>
<comment type="catalytic activity">
    <reaction evidence="8 9">
        <text>hydroxymethylbilane = uroporphyrinogen III + H2O</text>
        <dbReference type="Rhea" id="RHEA:18965"/>
        <dbReference type="ChEBI" id="CHEBI:15377"/>
        <dbReference type="ChEBI" id="CHEBI:57308"/>
        <dbReference type="ChEBI" id="CHEBI:57845"/>
        <dbReference type="EC" id="4.2.1.75"/>
    </reaction>
</comment>
<evidence type="ECO:0000313" key="12">
    <source>
        <dbReference type="Proteomes" id="UP001248581"/>
    </source>
</evidence>
<dbReference type="PANTHER" id="PTHR38042:SF1">
    <property type="entry name" value="UROPORPHYRINOGEN-III SYNTHASE, CHLOROPLASTIC"/>
    <property type="match status" value="1"/>
</dbReference>